<dbReference type="Gene3D" id="3.40.50.12780">
    <property type="entry name" value="N-terminal domain of ligase-like"/>
    <property type="match status" value="1"/>
</dbReference>
<dbReference type="GO" id="GO:0031956">
    <property type="term" value="F:medium-chain fatty acid-CoA ligase activity"/>
    <property type="evidence" value="ECO:0007669"/>
    <property type="project" value="TreeGrafter"/>
</dbReference>
<evidence type="ECO:0000256" key="3">
    <source>
        <dbReference type="SAM" id="MobiDB-lite"/>
    </source>
</evidence>
<name>A0A502EHM1_9MYCO</name>
<reference evidence="5 6" key="1">
    <citation type="journal article" date="2019" name="Environ. Microbiol.">
        <title>Species interactions and distinct microbial communities in high Arctic permafrost affected cryosols are associated with the CH4 and CO2 gas fluxes.</title>
        <authorList>
            <person name="Altshuler I."/>
            <person name="Hamel J."/>
            <person name="Turney S."/>
            <person name="Magnuson E."/>
            <person name="Levesque R."/>
            <person name="Greer C."/>
            <person name="Whyte L.G."/>
        </authorList>
    </citation>
    <scope>NUCLEOTIDE SEQUENCE [LARGE SCALE GENOMIC DNA]</scope>
    <source>
        <strain evidence="5 6">S5.20</strain>
    </source>
</reference>
<feature type="compositionally biased region" description="Basic residues" evidence="3">
    <location>
        <begin position="1"/>
        <end position="10"/>
    </location>
</feature>
<protein>
    <submittedName>
        <fullName evidence="5">AMP-dependent synthetase</fullName>
    </submittedName>
</protein>
<dbReference type="PANTHER" id="PTHR43201">
    <property type="entry name" value="ACYL-COA SYNTHETASE"/>
    <property type="match status" value="1"/>
</dbReference>
<dbReference type="AlphaFoldDB" id="A0A502EHM1"/>
<dbReference type="Proteomes" id="UP000320095">
    <property type="component" value="Unassembled WGS sequence"/>
</dbReference>
<feature type="region of interest" description="Disordered" evidence="3">
    <location>
        <begin position="1"/>
        <end position="56"/>
    </location>
</feature>
<keyword evidence="6" id="KW-1185">Reference proteome</keyword>
<proteinExistence type="inferred from homology"/>
<evidence type="ECO:0000256" key="2">
    <source>
        <dbReference type="ARBA" id="ARBA00022598"/>
    </source>
</evidence>
<accession>A0A502EHM1</accession>
<sequence length="504" mass="53631">MRSPRRRLASRHPACAASTTGRSWPSWATATAISPSSRSSTSSLPRPDRVPGDAVRANIPDDLRRRYLDEGFWDDSTLGDLLTGYLRANPHQTLRVWSKTAPRALTFQQLDLLSRRFAAGLRTLGVRSGDRVVYQLPNSVEAAATFLALTALGAVLVPVAGFYSRRELVDIVNTVQASVLVTTARHGSRNYLEELRDSRVEMPGLTTVVLCGSAPVPDAIAFDDLIAAEPVNTVADISPDDPCMFAFTSGTSGRSKAVVHTHRSLGAEVRLHLGVMVPRGATPQIIASPIAHAAGMTMGLLAPLHRGDAINYVDTFDIDFILDVCGRERLSPGGGAAVFLSALIDHSAFTDEIAERMGYVVLGGSIVSEALVDKASRRGITVLRSYGSTEHPTISSGVISDSAEQLRMTDGRVLPGVEVIVKLPDGTSAPPGVEGEIHSRGPDRSAGYLDARENVGSFDADGWLATGDLGILDTAGHLAITGRAKDLITATATTSRPPRSRTPC</sequence>
<comment type="similarity">
    <text evidence="1">Belongs to the ATP-dependent AMP-binding enzyme family.</text>
</comment>
<dbReference type="GO" id="GO:0006631">
    <property type="term" value="P:fatty acid metabolic process"/>
    <property type="evidence" value="ECO:0007669"/>
    <property type="project" value="TreeGrafter"/>
</dbReference>
<dbReference type="SUPFAM" id="SSF56801">
    <property type="entry name" value="Acetyl-CoA synthetase-like"/>
    <property type="match status" value="1"/>
</dbReference>
<evidence type="ECO:0000259" key="4">
    <source>
        <dbReference type="Pfam" id="PF00501"/>
    </source>
</evidence>
<keyword evidence="2" id="KW-0436">Ligase</keyword>
<dbReference type="InterPro" id="IPR020845">
    <property type="entry name" value="AMP-binding_CS"/>
</dbReference>
<feature type="domain" description="AMP-dependent synthetase/ligase" evidence="4">
    <location>
        <begin position="97"/>
        <end position="449"/>
    </location>
</feature>
<feature type="compositionally biased region" description="Low complexity" evidence="3">
    <location>
        <begin position="28"/>
        <end position="45"/>
    </location>
</feature>
<dbReference type="EMBL" id="RCZG01000001">
    <property type="protein sequence ID" value="TPG36559.1"/>
    <property type="molecule type" value="Genomic_DNA"/>
</dbReference>
<dbReference type="InterPro" id="IPR000873">
    <property type="entry name" value="AMP-dep_synth/lig_dom"/>
</dbReference>
<dbReference type="InterPro" id="IPR042099">
    <property type="entry name" value="ANL_N_sf"/>
</dbReference>
<comment type="caution">
    <text evidence="5">The sequence shown here is derived from an EMBL/GenBank/DDBJ whole genome shotgun (WGS) entry which is preliminary data.</text>
</comment>
<dbReference type="PROSITE" id="PS00455">
    <property type="entry name" value="AMP_BINDING"/>
    <property type="match status" value="1"/>
</dbReference>
<dbReference type="Pfam" id="PF00501">
    <property type="entry name" value="AMP-binding"/>
    <property type="match status" value="1"/>
</dbReference>
<dbReference type="PANTHER" id="PTHR43201:SF5">
    <property type="entry name" value="MEDIUM-CHAIN ACYL-COA LIGASE ACSF2, MITOCHONDRIAL"/>
    <property type="match status" value="1"/>
</dbReference>
<evidence type="ECO:0000313" key="5">
    <source>
        <dbReference type="EMBL" id="TPG36559.1"/>
    </source>
</evidence>
<gene>
    <name evidence="5" type="ORF">EAH80_00895</name>
</gene>
<evidence type="ECO:0000313" key="6">
    <source>
        <dbReference type="Proteomes" id="UP000320095"/>
    </source>
</evidence>
<evidence type="ECO:0000256" key="1">
    <source>
        <dbReference type="ARBA" id="ARBA00006432"/>
    </source>
</evidence>
<organism evidence="5 6">
    <name type="scientific">Mycolicibacterium hodleri</name>
    <dbReference type="NCBI Taxonomy" id="49897"/>
    <lineage>
        <taxon>Bacteria</taxon>
        <taxon>Bacillati</taxon>
        <taxon>Actinomycetota</taxon>
        <taxon>Actinomycetes</taxon>
        <taxon>Mycobacteriales</taxon>
        <taxon>Mycobacteriaceae</taxon>
        <taxon>Mycolicibacterium</taxon>
    </lineage>
</organism>